<proteinExistence type="inferred from homology"/>
<dbReference type="EMBL" id="JAUSVY010000004">
    <property type="protein sequence ID" value="MDQ0505335.1"/>
    <property type="molecule type" value="Genomic_DNA"/>
</dbReference>
<name>A0ABU0LE37_XANAG</name>
<evidence type="ECO:0000256" key="1">
    <source>
        <dbReference type="ARBA" id="ARBA00006484"/>
    </source>
</evidence>
<comment type="similarity">
    <text evidence="1 3">Belongs to the short-chain dehydrogenases/reductases (SDR) family.</text>
</comment>
<dbReference type="PANTHER" id="PTHR44196">
    <property type="entry name" value="DEHYDROGENASE/REDUCTASE SDR FAMILY MEMBER 7B"/>
    <property type="match status" value="1"/>
</dbReference>
<sequence>MRHEGKCVLITGGGSGIGRALAIAAARRGMEVALCGRRLSALQETAAEMVAAAPAAVGPLLIPADITRAADRIHIAERLGAVWGALDVLVNNAGIVEGGAVETVDDSALEALFRTNVTAPIALTRELAPLLVAARPARVVNVGSMFGDIAYPGFAAYSASKFALRGFSSALRREWKELGIGVTYAAPRATRTDAAAAFDGLIAATGMRLDAPERVAAHIWRAVERGRDTAYPTGPERLFVLIQRLAPKLIDSALARTAARAAA</sequence>
<evidence type="ECO:0000313" key="5">
    <source>
        <dbReference type="Proteomes" id="UP001241747"/>
    </source>
</evidence>
<keyword evidence="5" id="KW-1185">Reference proteome</keyword>
<protein>
    <submittedName>
        <fullName evidence="4">Short-subunit dehydrogenase</fullName>
    </submittedName>
</protein>
<accession>A0ABU0LE37</accession>
<keyword evidence="2" id="KW-0560">Oxidoreductase</keyword>
<comment type="caution">
    <text evidence="4">The sequence shown here is derived from an EMBL/GenBank/DDBJ whole genome shotgun (WGS) entry which is preliminary data.</text>
</comment>
<organism evidence="4 5">
    <name type="scientific">Xanthobacter agilis</name>
    <dbReference type="NCBI Taxonomy" id="47492"/>
    <lineage>
        <taxon>Bacteria</taxon>
        <taxon>Pseudomonadati</taxon>
        <taxon>Pseudomonadota</taxon>
        <taxon>Alphaproteobacteria</taxon>
        <taxon>Hyphomicrobiales</taxon>
        <taxon>Xanthobacteraceae</taxon>
        <taxon>Xanthobacter</taxon>
    </lineage>
</organism>
<dbReference type="PROSITE" id="PS00061">
    <property type="entry name" value="ADH_SHORT"/>
    <property type="match status" value="1"/>
</dbReference>
<dbReference type="RefSeq" id="WP_237344505.1">
    <property type="nucleotide sequence ID" value="NZ_JABWGX010000004.1"/>
</dbReference>
<dbReference type="Gene3D" id="3.40.50.720">
    <property type="entry name" value="NAD(P)-binding Rossmann-like Domain"/>
    <property type="match status" value="1"/>
</dbReference>
<evidence type="ECO:0000313" key="4">
    <source>
        <dbReference type="EMBL" id="MDQ0505335.1"/>
    </source>
</evidence>
<dbReference type="SUPFAM" id="SSF51735">
    <property type="entry name" value="NAD(P)-binding Rossmann-fold domains"/>
    <property type="match status" value="1"/>
</dbReference>
<reference evidence="4 5" key="1">
    <citation type="submission" date="2023-07" db="EMBL/GenBank/DDBJ databases">
        <title>Genomic Encyclopedia of Type Strains, Phase IV (KMG-IV): sequencing the most valuable type-strain genomes for metagenomic binning, comparative biology and taxonomic classification.</title>
        <authorList>
            <person name="Goeker M."/>
        </authorList>
    </citation>
    <scope>NUCLEOTIDE SEQUENCE [LARGE SCALE GENOMIC DNA]</scope>
    <source>
        <strain evidence="4 5">DSM 3770</strain>
    </source>
</reference>
<evidence type="ECO:0000256" key="3">
    <source>
        <dbReference type="RuleBase" id="RU000363"/>
    </source>
</evidence>
<dbReference type="PANTHER" id="PTHR44196:SF1">
    <property type="entry name" value="DEHYDROGENASE_REDUCTASE SDR FAMILY MEMBER 7B"/>
    <property type="match status" value="1"/>
</dbReference>
<dbReference type="PRINTS" id="PR00081">
    <property type="entry name" value="GDHRDH"/>
</dbReference>
<evidence type="ECO:0000256" key="2">
    <source>
        <dbReference type="ARBA" id="ARBA00023002"/>
    </source>
</evidence>
<dbReference type="Pfam" id="PF00106">
    <property type="entry name" value="adh_short"/>
    <property type="match status" value="1"/>
</dbReference>
<gene>
    <name evidence="4" type="ORF">QOZ94_002131</name>
</gene>
<dbReference type="InterPro" id="IPR020904">
    <property type="entry name" value="Sc_DH/Rdtase_CS"/>
</dbReference>
<dbReference type="InterPro" id="IPR002347">
    <property type="entry name" value="SDR_fam"/>
</dbReference>
<dbReference type="PRINTS" id="PR00080">
    <property type="entry name" value="SDRFAMILY"/>
</dbReference>
<dbReference type="Proteomes" id="UP001241747">
    <property type="component" value="Unassembled WGS sequence"/>
</dbReference>
<dbReference type="InterPro" id="IPR036291">
    <property type="entry name" value="NAD(P)-bd_dom_sf"/>
</dbReference>